<sequence length="324" mass="36169">MNRKCVCFRADASGQIGFGHFVRSLALAEMLRDDFDCVFFTVDPSEYQRREVERVCRLHPLPPVSHFEDFLPCLQGDEIVVLDNYFFTTEYQKAIKAKGCCLVCIDDLHDRHYVADAVINHGVADAALFSVEPYTRLCLGLSWALLRQPFLRALESGWHRDRLLKSALVCVGGSDPYNLVAKYLNAIRGSGMLFETIKVIAGLNTRIPEGVPEVEILPHGLSAQQICSVLQEADMGFFSASTICLEALSVGLPSVVGYYVDNQEGFYHYITGMGAVWGVGDLLASEELDMSGVSNFMPKFDKLDMYGIQSRYIELFEKLGSETD</sequence>
<dbReference type="Gene3D" id="3.40.50.11190">
    <property type="match status" value="1"/>
</dbReference>
<evidence type="ECO:0000313" key="1">
    <source>
        <dbReference type="EMBL" id="MBO8432244.1"/>
    </source>
</evidence>
<keyword evidence="1" id="KW-0378">Hydrolase</keyword>
<protein>
    <submittedName>
        <fullName evidence="1">UDP-2,4-diacetamido-2,4, 6-trideoxy-beta-L-altropyranose hydrolase</fullName>
    </submittedName>
</protein>
<evidence type="ECO:0000313" key="2">
    <source>
        <dbReference type="Proteomes" id="UP000823612"/>
    </source>
</evidence>
<gene>
    <name evidence="1" type="ORF">IAB08_02970</name>
</gene>
<name>A0A9D9H147_9BACT</name>
<proteinExistence type="predicted"/>
<dbReference type="Gene3D" id="3.40.50.2000">
    <property type="entry name" value="Glycogen Phosphorylase B"/>
    <property type="match status" value="1"/>
</dbReference>
<reference evidence="1" key="1">
    <citation type="submission" date="2020-10" db="EMBL/GenBank/DDBJ databases">
        <authorList>
            <person name="Gilroy R."/>
        </authorList>
    </citation>
    <scope>NUCLEOTIDE SEQUENCE</scope>
    <source>
        <strain evidence="1">2889</strain>
    </source>
</reference>
<accession>A0A9D9H147</accession>
<comment type="caution">
    <text evidence="1">The sequence shown here is derived from an EMBL/GenBank/DDBJ whole genome shotgun (WGS) entry which is preliminary data.</text>
</comment>
<dbReference type="Proteomes" id="UP000823612">
    <property type="component" value="Unassembled WGS sequence"/>
</dbReference>
<dbReference type="AlphaFoldDB" id="A0A9D9H147"/>
<dbReference type="EMBL" id="JADIMZ010000037">
    <property type="protein sequence ID" value="MBO8432244.1"/>
    <property type="molecule type" value="Genomic_DNA"/>
</dbReference>
<organism evidence="1 2">
    <name type="scientific">Candidatus Pullibacteroides excrementavium</name>
    <dbReference type="NCBI Taxonomy" id="2840905"/>
    <lineage>
        <taxon>Bacteria</taxon>
        <taxon>Pseudomonadati</taxon>
        <taxon>Bacteroidota</taxon>
        <taxon>Bacteroidia</taxon>
        <taxon>Bacteroidales</taxon>
        <taxon>Candidatus Pullibacteroides</taxon>
    </lineage>
</organism>
<reference evidence="1" key="2">
    <citation type="journal article" date="2021" name="PeerJ">
        <title>Extensive microbial diversity within the chicken gut microbiome revealed by metagenomics and culture.</title>
        <authorList>
            <person name="Gilroy R."/>
            <person name="Ravi A."/>
            <person name="Getino M."/>
            <person name="Pursley I."/>
            <person name="Horton D.L."/>
            <person name="Alikhan N.F."/>
            <person name="Baker D."/>
            <person name="Gharbi K."/>
            <person name="Hall N."/>
            <person name="Watson M."/>
            <person name="Adriaenssens E.M."/>
            <person name="Foster-Nyarko E."/>
            <person name="Jarju S."/>
            <person name="Secka A."/>
            <person name="Antonio M."/>
            <person name="Oren A."/>
            <person name="Chaudhuri R.R."/>
            <person name="La Ragione R."/>
            <person name="Hildebrand F."/>
            <person name="Pallen M.J."/>
        </authorList>
    </citation>
    <scope>NUCLEOTIDE SEQUENCE</scope>
    <source>
        <strain evidence="1">2889</strain>
    </source>
</reference>
<dbReference type="GO" id="GO:0016787">
    <property type="term" value="F:hydrolase activity"/>
    <property type="evidence" value="ECO:0007669"/>
    <property type="project" value="UniProtKB-KW"/>
</dbReference>